<feature type="binding site" evidence="5">
    <location>
        <position position="114"/>
    </location>
    <ligand>
        <name>a divalent metal cation</name>
        <dbReference type="ChEBI" id="CHEBI:60240"/>
        <label>1</label>
    </ligand>
</feature>
<comment type="catalytic activity">
    <reaction evidence="5 6">
        <text>Release of N-terminal amino acids, preferentially methionine, from peptides and arylamides.</text>
        <dbReference type="EC" id="3.4.11.18"/>
    </reaction>
</comment>
<keyword evidence="10" id="KW-1185">Reference proteome</keyword>
<dbReference type="NCBIfam" id="TIGR00500">
    <property type="entry name" value="met_pdase_I"/>
    <property type="match status" value="1"/>
</dbReference>
<sequence>MVEHTPKRKTASNSPSSYSGGITIKSRREMEAMERAGAIVGATLTLLKNSVEPGMTTGDLNRIADKNIRSMGAVPTFIGYHGFPAAICASVNEEIVHGIPGKRVLKEGDIIKMDVGATIDGFIGDAAISVAVGEVTGDTQKLMDDTEASLYAGIAAAQPGNRIGDIGAAVSGYAVPRGYGVVRQFVGHGVGRYLHEDPQVPNYGEAGKGVLLRPGMCICIEPMLNMGTENTTILGDDWTVVTADGALSAHFEHTLAITADGPKILTMHD</sequence>
<feature type="binding site" evidence="5">
    <location>
        <position position="125"/>
    </location>
    <ligand>
        <name>a divalent metal cation</name>
        <dbReference type="ChEBI" id="CHEBI:60240"/>
        <label>1</label>
    </ligand>
</feature>
<gene>
    <name evidence="9" type="ORF">GBAR_LOCUS7611</name>
</gene>
<dbReference type="PANTHER" id="PTHR43330">
    <property type="entry name" value="METHIONINE AMINOPEPTIDASE"/>
    <property type="match status" value="1"/>
</dbReference>
<feature type="binding site" evidence="5">
    <location>
        <position position="125"/>
    </location>
    <ligand>
        <name>a divalent metal cation</name>
        <dbReference type="ChEBI" id="CHEBI:60240"/>
        <label>2</label>
        <note>catalytic</note>
    </ligand>
</feature>
<evidence type="ECO:0000256" key="2">
    <source>
        <dbReference type="ARBA" id="ARBA00022670"/>
    </source>
</evidence>
<comment type="function">
    <text evidence="6">Cotranslationally removes the N-terminal methionine from nascent proteins. The N-terminal methionine is often cleaved when the second residue in the primary sequence is small and uncharged (Met-Ala-, Cys, Gly, Pro, Ser, Thr, or Val).</text>
</comment>
<comment type="cofactor">
    <cofactor evidence="5">
        <name>Co(2+)</name>
        <dbReference type="ChEBI" id="CHEBI:48828"/>
    </cofactor>
    <cofactor evidence="5">
        <name>Zn(2+)</name>
        <dbReference type="ChEBI" id="CHEBI:29105"/>
    </cofactor>
    <cofactor evidence="5">
        <name>Mn(2+)</name>
        <dbReference type="ChEBI" id="CHEBI:29035"/>
    </cofactor>
    <cofactor evidence="5">
        <name>Fe(2+)</name>
        <dbReference type="ChEBI" id="CHEBI:29033"/>
    </cofactor>
    <text evidence="5">Binds 2 divalent metal cations per subunit. Has a high-affinity and a low affinity metal-binding site. The true nature of the physiological cofactor is under debate. The enzyme is active with cobalt, zinc, manganese or divalent iron ions. Most likely, methionine aminopeptidases function as mononuclear Fe(2+)-metalloproteases under physiological conditions, and the catalytically relevant metal-binding site has been assigned to the histidine-containing high-affinity site.</text>
</comment>
<dbReference type="GO" id="GO:0005829">
    <property type="term" value="C:cytosol"/>
    <property type="evidence" value="ECO:0007669"/>
    <property type="project" value="TreeGrafter"/>
</dbReference>
<dbReference type="Gene3D" id="3.90.230.10">
    <property type="entry name" value="Creatinase/methionine aminopeptidase superfamily"/>
    <property type="match status" value="1"/>
</dbReference>
<comment type="similarity">
    <text evidence="5">Belongs to the peptidase M24A family. Methionine aminopeptidase type 1 subfamily.</text>
</comment>
<dbReference type="GO" id="GO:0070006">
    <property type="term" value="F:metalloaminopeptidase activity"/>
    <property type="evidence" value="ECO:0007669"/>
    <property type="project" value="UniProtKB-UniRule"/>
</dbReference>
<feature type="compositionally biased region" description="Polar residues" evidence="7">
    <location>
        <begin position="11"/>
        <end position="20"/>
    </location>
</feature>
<comment type="caution">
    <text evidence="9">The sequence shown here is derived from an EMBL/GenBank/DDBJ whole genome shotgun (WGS) entry which is preliminary data.</text>
</comment>
<feature type="binding site" evidence="5">
    <location>
        <position position="188"/>
    </location>
    <ligand>
        <name>a divalent metal cation</name>
        <dbReference type="ChEBI" id="CHEBI:60240"/>
        <label>2</label>
        <note>catalytic</note>
    </ligand>
</feature>
<feature type="binding site" evidence="5">
    <location>
        <position position="195"/>
    </location>
    <ligand>
        <name>substrate</name>
    </ligand>
</feature>
<dbReference type="PRINTS" id="PR00599">
    <property type="entry name" value="MAPEPTIDASE"/>
</dbReference>
<feature type="binding site" evidence="5">
    <location>
        <position position="221"/>
    </location>
    <ligand>
        <name>a divalent metal cation</name>
        <dbReference type="ChEBI" id="CHEBI:60240"/>
        <label>2</label>
        <note>catalytic</note>
    </ligand>
</feature>
<feature type="binding site" evidence="5">
    <location>
        <position position="97"/>
    </location>
    <ligand>
        <name>substrate</name>
    </ligand>
</feature>
<feature type="binding site" evidence="5">
    <location>
        <position position="252"/>
    </location>
    <ligand>
        <name>a divalent metal cation</name>
        <dbReference type="ChEBI" id="CHEBI:60240"/>
        <label>2</label>
        <note>catalytic</note>
    </ligand>
</feature>
<evidence type="ECO:0000313" key="10">
    <source>
        <dbReference type="Proteomes" id="UP001174909"/>
    </source>
</evidence>
<dbReference type="PANTHER" id="PTHR43330:SF27">
    <property type="entry name" value="METHIONINE AMINOPEPTIDASE"/>
    <property type="match status" value="1"/>
</dbReference>
<dbReference type="GO" id="GO:0004239">
    <property type="term" value="F:initiator methionyl aminopeptidase activity"/>
    <property type="evidence" value="ECO:0007669"/>
    <property type="project" value="UniProtKB-UniRule"/>
</dbReference>
<dbReference type="InterPro" id="IPR036005">
    <property type="entry name" value="Creatinase/aminopeptidase-like"/>
</dbReference>
<dbReference type="AlphaFoldDB" id="A0AA35RKB7"/>
<dbReference type="EMBL" id="CASHTH010001131">
    <property type="protein sequence ID" value="CAI8011856.1"/>
    <property type="molecule type" value="Genomic_DNA"/>
</dbReference>
<dbReference type="Pfam" id="PF00557">
    <property type="entry name" value="Peptidase_M24"/>
    <property type="match status" value="1"/>
</dbReference>
<name>A0AA35RKB7_GEOBA</name>
<feature type="binding site" evidence="5">
    <location>
        <position position="252"/>
    </location>
    <ligand>
        <name>a divalent metal cation</name>
        <dbReference type="ChEBI" id="CHEBI:60240"/>
        <label>1</label>
    </ligand>
</feature>
<proteinExistence type="inferred from homology"/>
<evidence type="ECO:0000313" key="9">
    <source>
        <dbReference type="EMBL" id="CAI8011856.1"/>
    </source>
</evidence>
<evidence type="ECO:0000256" key="3">
    <source>
        <dbReference type="ARBA" id="ARBA00022723"/>
    </source>
</evidence>
<dbReference type="InterPro" id="IPR002467">
    <property type="entry name" value="Pept_M24A_MAP1"/>
</dbReference>
<evidence type="ECO:0000256" key="6">
    <source>
        <dbReference type="RuleBase" id="RU003653"/>
    </source>
</evidence>
<dbReference type="PROSITE" id="PS00680">
    <property type="entry name" value="MAP_1"/>
    <property type="match status" value="1"/>
</dbReference>
<dbReference type="EC" id="3.4.11.18" evidence="6"/>
<feature type="domain" description="Peptidase M24" evidence="8">
    <location>
        <begin position="31"/>
        <end position="259"/>
    </location>
</feature>
<dbReference type="InterPro" id="IPR000994">
    <property type="entry name" value="Pept_M24"/>
</dbReference>
<dbReference type="GO" id="GO:0046872">
    <property type="term" value="F:metal ion binding"/>
    <property type="evidence" value="ECO:0007669"/>
    <property type="project" value="UniProtKB-UniRule"/>
</dbReference>
<keyword evidence="2 5" id="KW-0645">Protease</keyword>
<evidence type="ECO:0000256" key="4">
    <source>
        <dbReference type="ARBA" id="ARBA00022801"/>
    </source>
</evidence>
<evidence type="ECO:0000256" key="5">
    <source>
        <dbReference type="HAMAP-Rule" id="MF_03174"/>
    </source>
</evidence>
<evidence type="ECO:0000256" key="1">
    <source>
        <dbReference type="ARBA" id="ARBA00022438"/>
    </source>
</evidence>
<protein>
    <recommendedName>
        <fullName evidence="6">Methionine aminopeptidase</fullName>
        <ecNumber evidence="6">3.4.11.18</ecNumber>
    </recommendedName>
</protein>
<accession>A0AA35RKB7</accession>
<keyword evidence="3 5" id="KW-0479">Metal-binding</keyword>
<feature type="compositionally biased region" description="Basic residues" evidence="7">
    <location>
        <begin position="1"/>
        <end position="10"/>
    </location>
</feature>
<dbReference type="HAMAP" id="MF_01974">
    <property type="entry name" value="MetAP_1"/>
    <property type="match status" value="1"/>
</dbReference>
<evidence type="ECO:0000256" key="7">
    <source>
        <dbReference type="SAM" id="MobiDB-lite"/>
    </source>
</evidence>
<dbReference type="InterPro" id="IPR001714">
    <property type="entry name" value="Pept_M24_MAP"/>
</dbReference>
<evidence type="ECO:0000259" key="8">
    <source>
        <dbReference type="Pfam" id="PF00557"/>
    </source>
</evidence>
<dbReference type="Proteomes" id="UP001174909">
    <property type="component" value="Unassembled WGS sequence"/>
</dbReference>
<reference evidence="9" key="1">
    <citation type="submission" date="2023-03" db="EMBL/GenBank/DDBJ databases">
        <authorList>
            <person name="Steffen K."/>
            <person name="Cardenas P."/>
        </authorList>
    </citation>
    <scope>NUCLEOTIDE SEQUENCE</scope>
</reference>
<keyword evidence="4 5" id="KW-0378">Hydrolase</keyword>
<organism evidence="9 10">
    <name type="scientific">Geodia barretti</name>
    <name type="common">Barrett's horny sponge</name>
    <dbReference type="NCBI Taxonomy" id="519541"/>
    <lineage>
        <taxon>Eukaryota</taxon>
        <taxon>Metazoa</taxon>
        <taxon>Porifera</taxon>
        <taxon>Demospongiae</taxon>
        <taxon>Heteroscleromorpha</taxon>
        <taxon>Tetractinellida</taxon>
        <taxon>Astrophorina</taxon>
        <taxon>Geodiidae</taxon>
        <taxon>Geodia</taxon>
    </lineage>
</organism>
<dbReference type="SUPFAM" id="SSF55920">
    <property type="entry name" value="Creatinase/aminopeptidase"/>
    <property type="match status" value="1"/>
</dbReference>
<dbReference type="CDD" id="cd01086">
    <property type="entry name" value="MetAP1"/>
    <property type="match status" value="1"/>
</dbReference>
<feature type="region of interest" description="Disordered" evidence="7">
    <location>
        <begin position="1"/>
        <end position="23"/>
    </location>
</feature>
<keyword evidence="1 5" id="KW-0031">Aminopeptidase</keyword>
<dbReference type="GO" id="GO:0006508">
    <property type="term" value="P:proteolysis"/>
    <property type="evidence" value="ECO:0007669"/>
    <property type="project" value="UniProtKB-KW"/>
</dbReference>